<comment type="caution">
    <text evidence="3">The sequence shown here is derived from an EMBL/GenBank/DDBJ whole genome shotgun (WGS) entry which is preliminary data.</text>
</comment>
<dbReference type="AlphaFoldDB" id="A0AAN8NCT6"/>
<feature type="region of interest" description="Disordered" evidence="1">
    <location>
        <begin position="403"/>
        <end position="423"/>
    </location>
</feature>
<sequence>MWSPSLPWLLIATLATLSNAYKLSVNLKPIDTNLLTLSPEEDSIENLFDEISEEGRPSILEGTKRLLPALESLENDSPNLGEGGGLSIAGRISLPVSDLHHPIAGYHGAASRQISDILGEAADIPLTRTTSGKSRASNQQREENGVVEVSDDIPPDSRGRCIEFEAPDGEYILQSIILANFTPYDEVPIGISIFSAPGCRKNRGFVGYKEIERTAEAQEYNIDLKRLNQQISNQFSILPVYGAEDTETPLYHTSDEDIGSRPNAPLFHFNRPPEIDLDENLLAEDFDDYVRDLNVPWDRLANAIPQYEEEEKREATPPARRNRPSPWYVNRQLQLEFPGFEIPSPRPWNAMAANSDDEIDSAHVDSAGDRGNSDTILASANNNMAAQSIEPGFDIGDFDLREGSDDDVVAGGNNQGPAGVGTQISVRGYPERWFLELNQNPRLGGLDYWQLPENRGDSSSEDKGLG</sequence>
<organism evidence="3 4">
    <name type="scientific">Arthrobotrys conoides</name>
    <dbReference type="NCBI Taxonomy" id="74498"/>
    <lineage>
        <taxon>Eukaryota</taxon>
        <taxon>Fungi</taxon>
        <taxon>Dikarya</taxon>
        <taxon>Ascomycota</taxon>
        <taxon>Pezizomycotina</taxon>
        <taxon>Orbiliomycetes</taxon>
        <taxon>Orbiliales</taxon>
        <taxon>Orbiliaceae</taxon>
        <taxon>Arthrobotrys</taxon>
    </lineage>
</organism>
<name>A0AAN8NCT6_9PEZI</name>
<feature type="chain" id="PRO_5043014066" evidence="2">
    <location>
        <begin position="21"/>
        <end position="466"/>
    </location>
</feature>
<gene>
    <name evidence="3" type="ORF">TWF506_005873</name>
</gene>
<evidence type="ECO:0000313" key="3">
    <source>
        <dbReference type="EMBL" id="KAK6518735.1"/>
    </source>
</evidence>
<keyword evidence="4" id="KW-1185">Reference proteome</keyword>
<feature type="signal peptide" evidence="2">
    <location>
        <begin position="1"/>
        <end position="20"/>
    </location>
</feature>
<dbReference type="Proteomes" id="UP001307849">
    <property type="component" value="Unassembled WGS sequence"/>
</dbReference>
<feature type="region of interest" description="Disordered" evidence="1">
    <location>
        <begin position="445"/>
        <end position="466"/>
    </location>
</feature>
<proteinExistence type="predicted"/>
<evidence type="ECO:0000313" key="4">
    <source>
        <dbReference type="Proteomes" id="UP001307849"/>
    </source>
</evidence>
<feature type="compositionally biased region" description="Polar residues" evidence="1">
    <location>
        <begin position="128"/>
        <end position="139"/>
    </location>
</feature>
<protein>
    <submittedName>
        <fullName evidence="3">Uncharacterized protein</fullName>
    </submittedName>
</protein>
<evidence type="ECO:0000256" key="1">
    <source>
        <dbReference type="SAM" id="MobiDB-lite"/>
    </source>
</evidence>
<feature type="compositionally biased region" description="Basic and acidic residues" evidence="1">
    <location>
        <begin position="454"/>
        <end position="466"/>
    </location>
</feature>
<dbReference type="EMBL" id="JAVHJM010000002">
    <property type="protein sequence ID" value="KAK6518735.1"/>
    <property type="molecule type" value="Genomic_DNA"/>
</dbReference>
<feature type="region of interest" description="Disordered" evidence="1">
    <location>
        <begin position="128"/>
        <end position="152"/>
    </location>
</feature>
<reference evidence="3 4" key="1">
    <citation type="submission" date="2019-10" db="EMBL/GenBank/DDBJ databases">
        <authorList>
            <person name="Palmer J.M."/>
        </authorList>
    </citation>
    <scope>NUCLEOTIDE SEQUENCE [LARGE SCALE GENOMIC DNA]</scope>
    <source>
        <strain evidence="3 4">TWF506</strain>
    </source>
</reference>
<keyword evidence="2" id="KW-0732">Signal</keyword>
<evidence type="ECO:0000256" key="2">
    <source>
        <dbReference type="SAM" id="SignalP"/>
    </source>
</evidence>
<accession>A0AAN8NCT6</accession>